<proteinExistence type="predicted"/>
<feature type="compositionally biased region" description="Basic and acidic residues" evidence="1">
    <location>
        <begin position="92"/>
        <end position="109"/>
    </location>
</feature>
<feature type="region of interest" description="Disordered" evidence="1">
    <location>
        <begin position="185"/>
        <end position="205"/>
    </location>
</feature>
<accession>A0A8J5S2D9</accession>
<evidence type="ECO:0000313" key="3">
    <source>
        <dbReference type="Proteomes" id="UP000729402"/>
    </source>
</evidence>
<dbReference type="Proteomes" id="UP000729402">
    <property type="component" value="Unassembled WGS sequence"/>
</dbReference>
<dbReference type="EMBL" id="JAAALK010000287">
    <property type="protein sequence ID" value="KAG8059967.1"/>
    <property type="molecule type" value="Genomic_DNA"/>
</dbReference>
<organism evidence="2 3">
    <name type="scientific">Zizania palustris</name>
    <name type="common">Northern wild rice</name>
    <dbReference type="NCBI Taxonomy" id="103762"/>
    <lineage>
        <taxon>Eukaryota</taxon>
        <taxon>Viridiplantae</taxon>
        <taxon>Streptophyta</taxon>
        <taxon>Embryophyta</taxon>
        <taxon>Tracheophyta</taxon>
        <taxon>Spermatophyta</taxon>
        <taxon>Magnoliopsida</taxon>
        <taxon>Liliopsida</taxon>
        <taxon>Poales</taxon>
        <taxon>Poaceae</taxon>
        <taxon>BOP clade</taxon>
        <taxon>Oryzoideae</taxon>
        <taxon>Oryzeae</taxon>
        <taxon>Zizaniinae</taxon>
        <taxon>Zizania</taxon>
    </lineage>
</organism>
<feature type="region of interest" description="Disordered" evidence="1">
    <location>
        <begin position="86"/>
        <end position="111"/>
    </location>
</feature>
<comment type="caution">
    <text evidence="2">The sequence shown here is derived from an EMBL/GenBank/DDBJ whole genome shotgun (WGS) entry which is preliminary data.</text>
</comment>
<feature type="compositionally biased region" description="Basic and acidic residues" evidence="1">
    <location>
        <begin position="185"/>
        <end position="197"/>
    </location>
</feature>
<keyword evidence="3" id="KW-1185">Reference proteome</keyword>
<dbReference type="AlphaFoldDB" id="A0A8J5S2D9"/>
<reference evidence="2" key="2">
    <citation type="submission" date="2021-02" db="EMBL/GenBank/DDBJ databases">
        <authorList>
            <person name="Kimball J.A."/>
            <person name="Haas M.W."/>
            <person name="Macchietto M."/>
            <person name="Kono T."/>
            <person name="Duquette J."/>
            <person name="Shao M."/>
        </authorList>
    </citation>
    <scope>NUCLEOTIDE SEQUENCE</scope>
    <source>
        <tissue evidence="2">Fresh leaf tissue</tissue>
    </source>
</reference>
<evidence type="ECO:0000256" key="1">
    <source>
        <dbReference type="SAM" id="MobiDB-lite"/>
    </source>
</evidence>
<protein>
    <submittedName>
        <fullName evidence="2">Uncharacterized protein</fullName>
    </submittedName>
</protein>
<sequence>MCQNQMLYIGDSPAPPQSPGSPGSATTRARAVASCPPRTASWSVVSPRRLVARVRARNEGGEVEEDAVTRRVTTLWAERWSGVSSVASRAARRPEPRRSRSDARNHVQERGCGGEVEMETRLGLGGWGREWPNGDQNGAHGSWGSRELGLPAACTFSQKPLCFSHLERAPISRIFTLSRINYQEERMQTQKKQESGPHDAGPLRY</sequence>
<feature type="region of interest" description="Disordered" evidence="1">
    <location>
        <begin position="1"/>
        <end position="39"/>
    </location>
</feature>
<reference evidence="2" key="1">
    <citation type="journal article" date="2021" name="bioRxiv">
        <title>Whole Genome Assembly and Annotation of Northern Wild Rice, Zizania palustris L., Supports a Whole Genome Duplication in the Zizania Genus.</title>
        <authorList>
            <person name="Haas M."/>
            <person name="Kono T."/>
            <person name="Macchietto M."/>
            <person name="Millas R."/>
            <person name="McGilp L."/>
            <person name="Shao M."/>
            <person name="Duquette J."/>
            <person name="Hirsch C.N."/>
            <person name="Kimball J."/>
        </authorList>
    </citation>
    <scope>NUCLEOTIDE SEQUENCE</scope>
    <source>
        <tissue evidence="2">Fresh leaf tissue</tissue>
    </source>
</reference>
<gene>
    <name evidence="2" type="ORF">GUJ93_ZPchr0002g23769</name>
</gene>
<name>A0A8J5S2D9_ZIZPA</name>
<evidence type="ECO:0000313" key="2">
    <source>
        <dbReference type="EMBL" id="KAG8059967.1"/>
    </source>
</evidence>